<dbReference type="Proteomes" id="UP001732700">
    <property type="component" value="Chromosome 4D"/>
</dbReference>
<evidence type="ECO:0000313" key="1">
    <source>
        <dbReference type="EnsemblPlants" id="AVESA.00010b.r2.4DG0762910.1.CDS.1"/>
    </source>
</evidence>
<proteinExistence type="predicted"/>
<accession>A0ACD5XAB0</accession>
<reference evidence="1" key="2">
    <citation type="submission" date="2025-09" db="UniProtKB">
        <authorList>
            <consortium name="EnsemblPlants"/>
        </authorList>
    </citation>
    <scope>IDENTIFICATION</scope>
</reference>
<organism evidence="1 2">
    <name type="scientific">Avena sativa</name>
    <name type="common">Oat</name>
    <dbReference type="NCBI Taxonomy" id="4498"/>
    <lineage>
        <taxon>Eukaryota</taxon>
        <taxon>Viridiplantae</taxon>
        <taxon>Streptophyta</taxon>
        <taxon>Embryophyta</taxon>
        <taxon>Tracheophyta</taxon>
        <taxon>Spermatophyta</taxon>
        <taxon>Magnoliopsida</taxon>
        <taxon>Liliopsida</taxon>
        <taxon>Poales</taxon>
        <taxon>Poaceae</taxon>
        <taxon>BOP clade</taxon>
        <taxon>Pooideae</taxon>
        <taxon>Poodae</taxon>
        <taxon>Poeae</taxon>
        <taxon>Poeae Chloroplast Group 1 (Aveneae type)</taxon>
        <taxon>Aveninae</taxon>
        <taxon>Avena</taxon>
    </lineage>
</organism>
<reference evidence="1" key="1">
    <citation type="submission" date="2021-05" db="EMBL/GenBank/DDBJ databases">
        <authorList>
            <person name="Scholz U."/>
            <person name="Mascher M."/>
            <person name="Fiebig A."/>
        </authorList>
    </citation>
    <scope>NUCLEOTIDE SEQUENCE [LARGE SCALE GENOMIC DNA]</scope>
</reference>
<sequence>MGVLTNSTSGINSPRSQLIRIETLVLIGIVVLFLLLVLGSYRRHCSHGAIKLIVWSAYTVSYTLVSYTIGLMQSYQYSGSSLFAVWAVCLLLILGNVDSLSAYSLNDNDNWKRIYIQQLVQFFWVGWIVGQYGERSFYPALWIIYTIAVFTTSTLTVSFRVASKYYNLADNTKWVANYMRYEHEHENSLVPNPISMQGYQYVVTGETDGQMYSPPPDYLSRFIPNDPNLVTVEHIWNCKANLLRAEYPESSRLKDICLSMALSKMINRRFAGFHLAESKLEKTREFVFQGLLSGDDDDRYERAFRVIEVELGFVHDFFYTKYYVLFASHRNRSDAVILPALSIPFCLWLVSLLFDRFQKQQDKQTVRRNYDALLTMVIVLGIAVLQLLQLYFYIASDWFKVYIISKYVARPAWQHNVNIEKSISFVLSWMKSSHYWENKLGQYSLLDTFNYTRKITNALCRRTSGLIEETKIGRKKKTISLTSETKKAVIDSLVQSSGQLTNGATSLRANRAEQLMWACTGLPTVTHSILIWHIATTLCEHIVSGGRNGDQQLPEDVRTHSSVASSLSKYCAYLVVFAPSLLPDHRCDTETIFDALVAEAGVLLEGTVSMQQRYETLMSWNDPQDKRLIVMGARLGRQLIEGITDPSLRWKILSEFWSEMMLYVAPSSDATSHLETLTRGGEFITHLWALLTHAGILDREDSFGTATYV</sequence>
<evidence type="ECO:0000313" key="2">
    <source>
        <dbReference type="Proteomes" id="UP001732700"/>
    </source>
</evidence>
<protein>
    <submittedName>
        <fullName evidence="1">Uncharacterized protein</fullName>
    </submittedName>
</protein>
<dbReference type="EnsemblPlants" id="AVESA.00010b.r2.4DG0762910.1">
    <property type="protein sequence ID" value="AVESA.00010b.r2.4DG0762910.1.CDS.1"/>
    <property type="gene ID" value="AVESA.00010b.r2.4DG0762910"/>
</dbReference>
<name>A0ACD5XAB0_AVESA</name>
<keyword evidence="2" id="KW-1185">Reference proteome</keyword>